<organism evidence="4 5">
    <name type="scientific">Saccharata proteae CBS 121410</name>
    <dbReference type="NCBI Taxonomy" id="1314787"/>
    <lineage>
        <taxon>Eukaryota</taxon>
        <taxon>Fungi</taxon>
        <taxon>Dikarya</taxon>
        <taxon>Ascomycota</taxon>
        <taxon>Pezizomycotina</taxon>
        <taxon>Dothideomycetes</taxon>
        <taxon>Dothideomycetes incertae sedis</taxon>
        <taxon>Botryosphaeriales</taxon>
        <taxon>Saccharataceae</taxon>
        <taxon>Saccharata</taxon>
    </lineage>
</organism>
<feature type="compositionally biased region" description="Acidic residues" evidence="2">
    <location>
        <begin position="323"/>
        <end position="332"/>
    </location>
</feature>
<protein>
    <submittedName>
        <fullName evidence="4">Spc7-domain-containing protein</fullName>
    </submittedName>
</protein>
<feature type="compositionally biased region" description="Acidic residues" evidence="2">
    <location>
        <begin position="200"/>
        <end position="216"/>
    </location>
</feature>
<dbReference type="EMBL" id="ML978733">
    <property type="protein sequence ID" value="KAF2085161.1"/>
    <property type="molecule type" value="Genomic_DNA"/>
</dbReference>
<evidence type="ECO:0000313" key="5">
    <source>
        <dbReference type="Proteomes" id="UP000799776"/>
    </source>
</evidence>
<feature type="compositionally biased region" description="Acidic residues" evidence="2">
    <location>
        <begin position="422"/>
        <end position="431"/>
    </location>
</feature>
<evidence type="ECO:0000256" key="2">
    <source>
        <dbReference type="SAM" id="MobiDB-lite"/>
    </source>
</evidence>
<proteinExistence type="predicted"/>
<evidence type="ECO:0000313" key="4">
    <source>
        <dbReference type="EMBL" id="KAF2085161.1"/>
    </source>
</evidence>
<dbReference type="GO" id="GO:1990758">
    <property type="term" value="P:mitotic sister chromatid biorientation"/>
    <property type="evidence" value="ECO:0007669"/>
    <property type="project" value="TreeGrafter"/>
</dbReference>
<feature type="region of interest" description="Disordered" evidence="2">
    <location>
        <begin position="17"/>
        <end position="61"/>
    </location>
</feature>
<feature type="compositionally biased region" description="Basic residues" evidence="2">
    <location>
        <begin position="408"/>
        <end position="418"/>
    </location>
</feature>
<feature type="compositionally biased region" description="Polar residues" evidence="2">
    <location>
        <begin position="392"/>
        <end position="401"/>
    </location>
</feature>
<feature type="region of interest" description="Disordered" evidence="2">
    <location>
        <begin position="73"/>
        <end position="93"/>
    </location>
</feature>
<feature type="compositionally biased region" description="Polar residues" evidence="2">
    <location>
        <begin position="564"/>
        <end position="573"/>
    </location>
</feature>
<evidence type="ECO:0000259" key="3">
    <source>
        <dbReference type="SMART" id="SM00787"/>
    </source>
</evidence>
<feature type="coiled-coil region" evidence="1">
    <location>
        <begin position="916"/>
        <end position="989"/>
    </location>
</feature>
<keyword evidence="1" id="KW-0175">Coiled coil</keyword>
<reference evidence="4" key="1">
    <citation type="journal article" date="2020" name="Stud. Mycol.">
        <title>101 Dothideomycetes genomes: a test case for predicting lifestyles and emergence of pathogens.</title>
        <authorList>
            <person name="Haridas S."/>
            <person name="Albert R."/>
            <person name="Binder M."/>
            <person name="Bloem J."/>
            <person name="Labutti K."/>
            <person name="Salamov A."/>
            <person name="Andreopoulos B."/>
            <person name="Baker S."/>
            <person name="Barry K."/>
            <person name="Bills G."/>
            <person name="Bluhm B."/>
            <person name="Cannon C."/>
            <person name="Castanera R."/>
            <person name="Culley D."/>
            <person name="Daum C."/>
            <person name="Ezra D."/>
            <person name="Gonzalez J."/>
            <person name="Henrissat B."/>
            <person name="Kuo A."/>
            <person name="Liang C."/>
            <person name="Lipzen A."/>
            <person name="Lutzoni F."/>
            <person name="Magnuson J."/>
            <person name="Mondo S."/>
            <person name="Nolan M."/>
            <person name="Ohm R."/>
            <person name="Pangilinan J."/>
            <person name="Park H.-J."/>
            <person name="Ramirez L."/>
            <person name="Alfaro M."/>
            <person name="Sun H."/>
            <person name="Tritt A."/>
            <person name="Yoshinaga Y."/>
            <person name="Zwiers L.-H."/>
            <person name="Turgeon B."/>
            <person name="Goodwin S."/>
            <person name="Spatafora J."/>
            <person name="Crous P."/>
            <person name="Grigoriev I."/>
        </authorList>
    </citation>
    <scope>NUCLEOTIDE SEQUENCE</scope>
    <source>
        <strain evidence="4">CBS 121410</strain>
    </source>
</reference>
<dbReference type="AlphaFoldDB" id="A0A9P4HT51"/>
<dbReference type="GO" id="GO:0007094">
    <property type="term" value="P:mitotic spindle assembly checkpoint signaling"/>
    <property type="evidence" value="ECO:0007669"/>
    <property type="project" value="TreeGrafter"/>
</dbReference>
<dbReference type="InterPro" id="IPR013253">
    <property type="entry name" value="Spc7_domain"/>
</dbReference>
<feature type="compositionally biased region" description="Low complexity" evidence="2">
    <location>
        <begin position="245"/>
        <end position="261"/>
    </location>
</feature>
<feature type="compositionally biased region" description="Basic and acidic residues" evidence="2">
    <location>
        <begin position="374"/>
        <end position="384"/>
    </location>
</feature>
<dbReference type="PANTHER" id="PTHR28260:SF1">
    <property type="entry name" value="SPINDLE POLE BODY COMPONENT SPC105"/>
    <property type="match status" value="1"/>
</dbReference>
<feature type="domain" description="Spc7 kinetochore protein" evidence="3">
    <location>
        <begin position="737"/>
        <end position="1056"/>
    </location>
</feature>
<evidence type="ECO:0000256" key="1">
    <source>
        <dbReference type="SAM" id="Coils"/>
    </source>
</evidence>
<feature type="compositionally biased region" description="Polar residues" evidence="2">
    <location>
        <begin position="230"/>
        <end position="244"/>
    </location>
</feature>
<dbReference type="Proteomes" id="UP000799776">
    <property type="component" value="Unassembled WGS sequence"/>
</dbReference>
<dbReference type="Pfam" id="PF08317">
    <property type="entry name" value="Spc7"/>
    <property type="match status" value="1"/>
</dbReference>
<dbReference type="Pfam" id="PF15402">
    <property type="entry name" value="MELT_2"/>
    <property type="match status" value="6"/>
</dbReference>
<gene>
    <name evidence="4" type="ORF">K490DRAFT_47267</name>
</gene>
<feature type="compositionally biased region" description="Basic and acidic residues" evidence="2">
    <location>
        <begin position="510"/>
        <end position="522"/>
    </location>
</feature>
<feature type="region of interest" description="Disordered" evidence="2">
    <location>
        <begin position="309"/>
        <end position="465"/>
    </location>
</feature>
<keyword evidence="5" id="KW-1185">Reference proteome</keyword>
<dbReference type="GO" id="GO:0034501">
    <property type="term" value="P:protein localization to kinetochore"/>
    <property type="evidence" value="ECO:0007669"/>
    <property type="project" value="TreeGrafter"/>
</dbReference>
<name>A0A9P4HT51_9PEZI</name>
<dbReference type="Pfam" id="PF18210">
    <property type="entry name" value="Knl1_RWD_C"/>
    <property type="match status" value="1"/>
</dbReference>
<feature type="compositionally biased region" description="Basic residues" evidence="2">
    <location>
        <begin position="698"/>
        <end position="711"/>
    </location>
</feature>
<dbReference type="OrthoDB" id="5592879at2759"/>
<feature type="compositionally biased region" description="Pro residues" evidence="2">
    <location>
        <begin position="134"/>
        <end position="147"/>
    </location>
</feature>
<feature type="region of interest" description="Disordered" evidence="2">
    <location>
        <begin position="111"/>
        <end position="272"/>
    </location>
</feature>
<dbReference type="SMART" id="SM00787">
    <property type="entry name" value="Spc7"/>
    <property type="match status" value="1"/>
</dbReference>
<feature type="compositionally biased region" description="Low complexity" evidence="2">
    <location>
        <begin position="111"/>
        <end position="133"/>
    </location>
</feature>
<sequence>MSADFDKENIADGLHVDINAKEAPVLSPKKSGRKSRSKSIGPGGLDVPLKENAGNRRKSAFPAVAVKSILSREDEVKRREARRKSLAARRVSFAPEATLHTWDVVEYMRDATTSSASDSTRRASSMSQEAANPSPAPESDPADPPSTPSEQVEEPLPASSPEKQRDLHQKKRRRSSGIPPMNFNNPDDALSSSPYSEGSEGSDEIEVVNSDDDDDGSTMMSLDVGDQTEHTNASVKSNDSTGSSARLDQALRQAAAQATTQHGINFEEEQEDASMEIANDEITAAFKPWVQKSFRVEREENADPFSPAFKAHLVAGRPKPSEDSEAGEDDMSMDITRAMGTIIQPQYPKLPEEEEEEENVTMEFTTAIGGIQTTERKGDSDPHANLKRRRSSTLGTGTDAQGSPAKRPTNRRMSLRSHKATEDEESQDEATMDMTMAIGGIQQQNGVQSTDGADSPTSMGGDETMDFTMVVGNGIRPTETSEDFDQTVNSLNGNEDLSMEFTAILGGIKKAQERKSTPEAKEPVVATPPSKRGSAARFTNDHPDVPSPSPMKAAEKDIIFEPDSQPTTPTSPHKSPRRSARKSLAPIAPGQVGIQTPSPFANKPKLGRSPRFQISEGENATPTPQAPSPASLQPENAPTALVDDNSKPSEEAASTKVASLTDSIKLLSTPRKQAFMSPLKRQILEAPKKTPSPAKVPTPKKKTPTPRKSPRKQVQFGANADGASPSKEDEDPIQNVAGDEQDDFEPIRLQEFLELTNIRFMDLTTTKRRHTGFPAPMPIDEDEEEGGEGAIDLESCVVAAACTEPEYLMYQHACHELKRYISEGRNVVRQIEENTYEENPALFREYLSAPPEQRYIMDNQFKHIRTNARLRTKELWYGWRSNLLRDLKNGLAGTAEKFNEDDAALKQQEEILDSVLPRLTDRHSTLEAERQQLQQRADELNGPDREELDVARELLVDIDAALEEKKAMIEAMQRELADKETSIEAVKQRKIECAEEIKEADRVREQCRGWSVSEVSALKAQVSELERTHGWLITSASSDPVTLTMTYKNDLHLFFHPTSFAPHATSTTPNSTISLTYVGDERTTNPAPLTTTKRFFLQILRANLHCLQQNATPISKLLSQVKRGWDVALAVAENVRKINLAHIVEETILSDERMAVTTSMLLPSLRTKVKLTYEVGVAVEGDELKAGIQTGAEVVYGERYNEPKMREFLKSFVGEEVVVGGVANWGDAVGDLRARLIARGRKG</sequence>
<dbReference type="GO" id="GO:0000776">
    <property type="term" value="C:kinetochore"/>
    <property type="evidence" value="ECO:0007669"/>
    <property type="project" value="TreeGrafter"/>
</dbReference>
<comment type="caution">
    <text evidence="4">The sequence shown here is derived from an EMBL/GenBank/DDBJ whole genome shotgun (WGS) entry which is preliminary data.</text>
</comment>
<accession>A0A9P4HT51</accession>
<dbReference type="InterPro" id="IPR040850">
    <property type="entry name" value="Knl1_RWD_C"/>
</dbReference>
<feature type="region of interest" description="Disordered" evidence="2">
    <location>
        <begin position="510"/>
        <end position="738"/>
    </location>
</feature>
<dbReference type="PANTHER" id="PTHR28260">
    <property type="entry name" value="SPINDLE POLE BODY COMPONENT SPC105"/>
    <property type="match status" value="1"/>
</dbReference>
<dbReference type="SMART" id="SM01315">
    <property type="entry name" value="Spc7_N"/>
    <property type="match status" value="1"/>
</dbReference>
<dbReference type="InterPro" id="IPR033338">
    <property type="entry name" value="Spc105/Spc7"/>
</dbReference>
<feature type="compositionally biased region" description="Polar residues" evidence="2">
    <location>
        <begin position="441"/>
        <end position="458"/>
    </location>
</feature>